<evidence type="ECO:0000313" key="3">
    <source>
        <dbReference type="RefSeq" id="XP_022335485.1"/>
    </source>
</evidence>
<feature type="compositionally biased region" description="Basic and acidic residues" evidence="1">
    <location>
        <begin position="203"/>
        <end position="231"/>
    </location>
</feature>
<dbReference type="RefSeq" id="XP_022335485.1">
    <property type="nucleotide sequence ID" value="XM_022479777.1"/>
</dbReference>
<dbReference type="InterPro" id="IPR043472">
    <property type="entry name" value="Macro_dom-like"/>
</dbReference>
<keyword evidence="2" id="KW-1185">Reference proteome</keyword>
<evidence type="ECO:0000313" key="2">
    <source>
        <dbReference type="Proteomes" id="UP000694844"/>
    </source>
</evidence>
<dbReference type="RefSeq" id="XP_022335487.1">
    <property type="nucleotide sequence ID" value="XM_022479779.1"/>
</dbReference>
<dbReference type="AlphaFoldDB" id="A0A8B8E5M9"/>
<sequence>MQSNPESKSWFIKGCRIIVNQGETEMKWEVSLEVALSVSRENLKGDHNLIRSGKQLIFTMNIPQTHDEKNMDFTSESFGVAYKTMLTFQTKSILIPLKTIGNWTIESLVECLLRPLDQIQSQDNVTIILSCADKKKFEIANRILSCADKKKFERANRNAQSPKWKGAENTSHPNKTEQYRKEMDVPQNTDGNDKYDFYQPQSKNHDSPPGEKIREDSLNYQNHESKPRKVRSAKETEYNLTYLFRVCVCKGDLLKSKAEAIWCGEDSNVQNTLEMSLVTYPPIGTFWKKKFDNGSYIFAGHKWTAQDNRNIFRNILKYAGTNKIRGLALTLSLKGYETDPKKNLADTWCRSVTDFFEETCGEPPLLAVYFVNNDDECLNIVNNYFAGYAKQLPQMKFQRTQDESSNRKKKQIKFACSIL</sequence>
<dbReference type="GeneID" id="111132100"/>
<protein>
    <submittedName>
        <fullName evidence="3 4">Uncharacterized protein LOC111132100 isoform X1</fullName>
    </submittedName>
</protein>
<dbReference type="Proteomes" id="UP000694844">
    <property type="component" value="Chromosome 5"/>
</dbReference>
<evidence type="ECO:0000256" key="1">
    <source>
        <dbReference type="SAM" id="MobiDB-lite"/>
    </source>
</evidence>
<reference evidence="3 4" key="1">
    <citation type="submission" date="2025-04" db="UniProtKB">
        <authorList>
            <consortium name="RefSeq"/>
        </authorList>
    </citation>
    <scope>IDENTIFICATION</scope>
    <source>
        <tissue evidence="3 4">Whole sample</tissue>
    </source>
</reference>
<dbReference type="KEGG" id="cvn:111132100"/>
<name>A0A8B8E5M9_CRAVI</name>
<organism evidence="2 3">
    <name type="scientific">Crassostrea virginica</name>
    <name type="common">Eastern oyster</name>
    <dbReference type="NCBI Taxonomy" id="6565"/>
    <lineage>
        <taxon>Eukaryota</taxon>
        <taxon>Metazoa</taxon>
        <taxon>Spiralia</taxon>
        <taxon>Lophotrochozoa</taxon>
        <taxon>Mollusca</taxon>
        <taxon>Bivalvia</taxon>
        <taxon>Autobranchia</taxon>
        <taxon>Pteriomorphia</taxon>
        <taxon>Ostreida</taxon>
        <taxon>Ostreoidea</taxon>
        <taxon>Ostreidae</taxon>
        <taxon>Crassostrea</taxon>
    </lineage>
</organism>
<feature type="region of interest" description="Disordered" evidence="1">
    <location>
        <begin position="154"/>
        <end position="231"/>
    </location>
</feature>
<gene>
    <name evidence="3 4" type="primary">LOC111132100</name>
</gene>
<accession>A0A8B8E5M9</accession>
<proteinExistence type="predicted"/>
<feature type="compositionally biased region" description="Basic and acidic residues" evidence="1">
    <location>
        <begin position="174"/>
        <end position="184"/>
    </location>
</feature>
<dbReference type="SUPFAM" id="SSF52949">
    <property type="entry name" value="Macro domain-like"/>
    <property type="match status" value="1"/>
</dbReference>
<evidence type="ECO:0000313" key="4">
    <source>
        <dbReference type="RefSeq" id="XP_022335487.1"/>
    </source>
</evidence>